<dbReference type="EMBL" id="OGUS01000136">
    <property type="protein sequence ID" value="SPC19384.1"/>
    <property type="molecule type" value="Genomic_DNA"/>
</dbReference>
<dbReference type="AlphaFoldDB" id="A0A375GK23"/>
<comment type="caution">
    <text evidence="1">The sequence shown here is derived from an EMBL/GenBank/DDBJ whole genome shotgun (WGS) entry which is preliminary data.</text>
</comment>
<name>A0A375GK23_9BURK</name>
<proteinExistence type="predicted"/>
<dbReference type="RefSeq" id="WP_063242003.1">
    <property type="nucleotide sequence ID" value="NZ_CP069809.1"/>
</dbReference>
<dbReference type="Proteomes" id="UP000256862">
    <property type="component" value="Plasmid CO2235_mp"/>
</dbReference>
<gene>
    <name evidence="1" type="ORF">CO2235_MP130119</name>
</gene>
<accession>A0A375GK23</accession>
<sequence length="92" mass="10120">MTLADTVPPPDLYITAELERRPPRRIDHQVEKLALKDIAAQMLDHPEQVLPRLVERAMQLTGAISAGISVFELERGTTTAPAACAWTASNRS</sequence>
<organism evidence="1">
    <name type="scientific">Cupriavidus oxalaticus</name>
    <dbReference type="NCBI Taxonomy" id="96344"/>
    <lineage>
        <taxon>Bacteria</taxon>
        <taxon>Pseudomonadati</taxon>
        <taxon>Pseudomonadota</taxon>
        <taxon>Betaproteobacteria</taxon>
        <taxon>Burkholderiales</taxon>
        <taxon>Burkholderiaceae</taxon>
        <taxon>Cupriavidus</taxon>
    </lineage>
</organism>
<evidence type="ECO:0000313" key="1">
    <source>
        <dbReference type="EMBL" id="SPC19384.1"/>
    </source>
</evidence>
<protein>
    <submittedName>
        <fullName evidence="1">Uncharacterized protein</fullName>
    </submittedName>
</protein>
<dbReference type="GeneID" id="303493886"/>
<reference evidence="1" key="1">
    <citation type="submission" date="2018-01" db="EMBL/GenBank/DDBJ databases">
        <authorList>
            <person name="Clerissi C."/>
        </authorList>
    </citation>
    <scope>NUCLEOTIDE SEQUENCE</scope>
    <source>
        <strain evidence="1">Cupriavidus oxalaticus LMG 2235</strain>
    </source>
</reference>